<sequence>MKTFDPHALRQHLTDKHLSVASCARALNTPVTSVSGWINGRHRPSWGNVQRLARLLDCPPDALMTEVTTFTPGETGAVGLSEAQALILAVAVALVNAAEPEALAADWWQQLKPAEQEAVRLRLVLTPQWSWAWQKLRRLGTGDHPLKHHGLQLRLTPPPATRRRLS</sequence>
<accession>A0A7Y0L410</accession>
<keyword evidence="4" id="KW-1185">Reference proteome</keyword>
<dbReference type="RefSeq" id="WP_169099668.1">
    <property type="nucleotide sequence ID" value="NZ_JABBVZ010000034.1"/>
</dbReference>
<proteinExistence type="predicted"/>
<dbReference type="EMBL" id="JABBVZ010000034">
    <property type="protein sequence ID" value="NMP22902.1"/>
    <property type="molecule type" value="Genomic_DNA"/>
</dbReference>
<dbReference type="SMART" id="SM00530">
    <property type="entry name" value="HTH_XRE"/>
    <property type="match status" value="1"/>
</dbReference>
<reference evidence="3 4" key="1">
    <citation type="submission" date="2020-04" db="EMBL/GenBank/DDBJ databases">
        <authorList>
            <person name="Zhang R."/>
            <person name="Schippers A."/>
        </authorList>
    </citation>
    <scope>NUCLEOTIDE SEQUENCE [LARGE SCALE GENOMIC DNA]</scope>
    <source>
        <strain evidence="3 4">DSM 109850</strain>
    </source>
</reference>
<dbReference type="SUPFAM" id="SSF47413">
    <property type="entry name" value="lambda repressor-like DNA-binding domains"/>
    <property type="match status" value="1"/>
</dbReference>
<dbReference type="InterPro" id="IPR001387">
    <property type="entry name" value="Cro/C1-type_HTH"/>
</dbReference>
<dbReference type="InterPro" id="IPR010982">
    <property type="entry name" value="Lambda_DNA-bd_dom_sf"/>
</dbReference>
<protein>
    <submittedName>
        <fullName evidence="3">Helix-turn-helix transcriptional regulator</fullName>
    </submittedName>
</protein>
<organism evidence="3 4">
    <name type="scientific">Sulfobacillus harzensis</name>
    <dbReference type="NCBI Taxonomy" id="2729629"/>
    <lineage>
        <taxon>Bacteria</taxon>
        <taxon>Bacillati</taxon>
        <taxon>Bacillota</taxon>
        <taxon>Clostridia</taxon>
        <taxon>Eubacteriales</taxon>
        <taxon>Clostridiales Family XVII. Incertae Sedis</taxon>
        <taxon>Sulfobacillus</taxon>
    </lineage>
</organism>
<dbReference type="Proteomes" id="UP000533476">
    <property type="component" value="Unassembled WGS sequence"/>
</dbReference>
<feature type="region of interest" description="Disordered" evidence="1">
    <location>
        <begin position="147"/>
        <end position="166"/>
    </location>
</feature>
<dbReference type="PROSITE" id="PS50943">
    <property type="entry name" value="HTH_CROC1"/>
    <property type="match status" value="1"/>
</dbReference>
<dbReference type="AlphaFoldDB" id="A0A7Y0L410"/>
<dbReference type="GO" id="GO:0003677">
    <property type="term" value="F:DNA binding"/>
    <property type="evidence" value="ECO:0007669"/>
    <property type="project" value="InterPro"/>
</dbReference>
<name>A0A7Y0L410_9FIRM</name>
<dbReference type="CDD" id="cd00093">
    <property type="entry name" value="HTH_XRE"/>
    <property type="match status" value="1"/>
</dbReference>
<dbReference type="Pfam" id="PF01381">
    <property type="entry name" value="HTH_3"/>
    <property type="match status" value="1"/>
</dbReference>
<evidence type="ECO:0000259" key="2">
    <source>
        <dbReference type="PROSITE" id="PS50943"/>
    </source>
</evidence>
<gene>
    <name evidence="3" type="ORF">HIJ39_11135</name>
</gene>
<evidence type="ECO:0000256" key="1">
    <source>
        <dbReference type="SAM" id="MobiDB-lite"/>
    </source>
</evidence>
<evidence type="ECO:0000313" key="4">
    <source>
        <dbReference type="Proteomes" id="UP000533476"/>
    </source>
</evidence>
<comment type="caution">
    <text evidence="3">The sequence shown here is derived from an EMBL/GenBank/DDBJ whole genome shotgun (WGS) entry which is preliminary data.</text>
</comment>
<dbReference type="Gene3D" id="1.10.260.40">
    <property type="entry name" value="lambda repressor-like DNA-binding domains"/>
    <property type="match status" value="1"/>
</dbReference>
<feature type="domain" description="HTH cro/C1-type" evidence="2">
    <location>
        <begin position="9"/>
        <end position="63"/>
    </location>
</feature>
<evidence type="ECO:0000313" key="3">
    <source>
        <dbReference type="EMBL" id="NMP22902.1"/>
    </source>
</evidence>